<organism evidence="1 2">
    <name type="scientific">Dinghuibacter silviterrae</name>
    <dbReference type="NCBI Taxonomy" id="1539049"/>
    <lineage>
        <taxon>Bacteria</taxon>
        <taxon>Pseudomonadati</taxon>
        <taxon>Bacteroidota</taxon>
        <taxon>Chitinophagia</taxon>
        <taxon>Chitinophagales</taxon>
        <taxon>Chitinophagaceae</taxon>
        <taxon>Dinghuibacter</taxon>
    </lineage>
</organism>
<dbReference type="Pfam" id="PF13528">
    <property type="entry name" value="Glyco_trans_1_3"/>
    <property type="match status" value="1"/>
</dbReference>
<dbReference type="SUPFAM" id="SSF53756">
    <property type="entry name" value="UDP-Glycosyltransferase/glycogen phosphorylase"/>
    <property type="match status" value="1"/>
</dbReference>
<proteinExistence type="predicted"/>
<dbReference type="AlphaFoldDB" id="A0A4R8DQG6"/>
<dbReference type="RefSeq" id="WP_133990333.1">
    <property type="nucleotide sequence ID" value="NZ_SODV01000001.1"/>
</dbReference>
<evidence type="ECO:0000313" key="2">
    <source>
        <dbReference type="Proteomes" id="UP000294498"/>
    </source>
</evidence>
<accession>A0A4R8DQG6</accession>
<evidence type="ECO:0000313" key="1">
    <source>
        <dbReference type="EMBL" id="TDW99546.1"/>
    </source>
</evidence>
<dbReference type="GO" id="GO:0016757">
    <property type="term" value="F:glycosyltransferase activity"/>
    <property type="evidence" value="ECO:0007669"/>
    <property type="project" value="TreeGrafter"/>
</dbReference>
<reference evidence="1 2" key="1">
    <citation type="submission" date="2019-03" db="EMBL/GenBank/DDBJ databases">
        <title>Genomic Encyclopedia of Type Strains, Phase IV (KMG-IV): sequencing the most valuable type-strain genomes for metagenomic binning, comparative biology and taxonomic classification.</title>
        <authorList>
            <person name="Goeker M."/>
        </authorList>
    </citation>
    <scope>NUCLEOTIDE SEQUENCE [LARGE SCALE GENOMIC DNA]</scope>
    <source>
        <strain evidence="1 2">DSM 100059</strain>
    </source>
</reference>
<comment type="caution">
    <text evidence="1">The sequence shown here is derived from an EMBL/GenBank/DDBJ whole genome shotgun (WGS) entry which is preliminary data.</text>
</comment>
<keyword evidence="2" id="KW-1185">Reference proteome</keyword>
<gene>
    <name evidence="1" type="ORF">EDB95_0556</name>
</gene>
<name>A0A4R8DQG6_9BACT</name>
<dbReference type="OrthoDB" id="9793805at2"/>
<dbReference type="EMBL" id="SODV01000001">
    <property type="protein sequence ID" value="TDW99546.1"/>
    <property type="molecule type" value="Genomic_DNA"/>
</dbReference>
<dbReference type="PANTHER" id="PTHR21015:SF22">
    <property type="entry name" value="GLYCOSYLTRANSFERASE"/>
    <property type="match status" value="1"/>
</dbReference>
<dbReference type="PANTHER" id="PTHR21015">
    <property type="entry name" value="UDP-N-ACETYLGLUCOSAMINE--N-ACETYLMURAMYL-(PENTAPEPTIDE) PYROPHOSPHORYL-UNDECAPRENOL N-ACETYLGLUCOSAMINE TRANSFERASE 1"/>
    <property type="match status" value="1"/>
</dbReference>
<dbReference type="Gene3D" id="3.40.50.2000">
    <property type="entry name" value="Glycogen Phosphorylase B"/>
    <property type="match status" value="1"/>
</dbReference>
<protein>
    <submittedName>
        <fullName evidence="1">Uncharacterized protein (TIGR00661 family)</fullName>
    </submittedName>
</protein>
<sequence length="388" mass="44480">MESRSFIFAVQGEGRGHLTQAISVYEMLVSRGFKVHAILVGSSQRRELPEFFKRKIPVPIIPFQSPNFITDPGNKSIRLGATLWKTLKGFRKYGRSLRLIRDTLHQYKPDALINFYEPLVGWYGRWYKEETRIIGIAHQYVYLHPGFEFPEGRRMDRMIIRNYTRLTAMGADALLALSFYPLPPCADKRIKVLPPLLRKEVFEQDIHRQPFLLAYVLNAGYMQDIINWHKAHPETELHCFTDSKAVKGKWRYDDTLCFHSLDDKKFLTMMASCRGLVCTAGFESVCEALYLGKPALMIPVGGHFEQFCNARDAVKAGAGIYDTGFRIDRLLDFIPHYTPSEPYRRWIKGVEYDVLSAIDRVLPLAPQLNVMLTLPSFSSLSSTPSSSN</sequence>
<dbReference type="Proteomes" id="UP000294498">
    <property type="component" value="Unassembled WGS sequence"/>
</dbReference>